<evidence type="ECO:0000313" key="3">
    <source>
        <dbReference type="WBParaSite" id="L893_g30255.t1"/>
    </source>
</evidence>
<reference evidence="3" key="1">
    <citation type="submission" date="2016-11" db="UniProtKB">
        <authorList>
            <consortium name="WormBaseParasite"/>
        </authorList>
    </citation>
    <scope>IDENTIFICATION</scope>
</reference>
<keyword evidence="2" id="KW-1185">Reference proteome</keyword>
<dbReference type="Proteomes" id="UP000095287">
    <property type="component" value="Unplaced"/>
</dbReference>
<name>A0A1I7ZVA8_9BILA</name>
<protein>
    <submittedName>
        <fullName evidence="3">Peptidase_S8 domain-containing protein</fullName>
    </submittedName>
</protein>
<feature type="compositionally biased region" description="Polar residues" evidence="1">
    <location>
        <begin position="94"/>
        <end position="103"/>
    </location>
</feature>
<evidence type="ECO:0000313" key="2">
    <source>
        <dbReference type="Proteomes" id="UP000095287"/>
    </source>
</evidence>
<dbReference type="AlphaFoldDB" id="A0A1I7ZVA8"/>
<evidence type="ECO:0000256" key="1">
    <source>
        <dbReference type="SAM" id="MobiDB-lite"/>
    </source>
</evidence>
<accession>A0A1I7ZVA8</accession>
<sequence>MHTASARGNDVQEAVGDYESQTDCGFKRHFGVGKIHATGFRNAEGPARWVPPGGADASKACKRSASALLGPSAIPGDAARAPRKGQVGPRLHTTPINWSSRQEPTYPREAGIWRRGSFWRGEIPERRQSIGGKGGNVPSAHVGGIVQSLNWMSLPLGVCVFSTESDC</sequence>
<organism evidence="2 3">
    <name type="scientific">Steinernema glaseri</name>
    <dbReference type="NCBI Taxonomy" id="37863"/>
    <lineage>
        <taxon>Eukaryota</taxon>
        <taxon>Metazoa</taxon>
        <taxon>Ecdysozoa</taxon>
        <taxon>Nematoda</taxon>
        <taxon>Chromadorea</taxon>
        <taxon>Rhabditida</taxon>
        <taxon>Tylenchina</taxon>
        <taxon>Panagrolaimomorpha</taxon>
        <taxon>Strongyloidoidea</taxon>
        <taxon>Steinernematidae</taxon>
        <taxon>Steinernema</taxon>
    </lineage>
</organism>
<dbReference type="WBParaSite" id="L893_g30255.t1">
    <property type="protein sequence ID" value="L893_g30255.t1"/>
    <property type="gene ID" value="L893_g30255"/>
</dbReference>
<feature type="region of interest" description="Disordered" evidence="1">
    <location>
        <begin position="71"/>
        <end position="103"/>
    </location>
</feature>
<proteinExistence type="predicted"/>